<dbReference type="Gene3D" id="3.90.550.10">
    <property type="entry name" value="Spore Coat Polysaccharide Biosynthesis Protein SpsA, Chain A"/>
    <property type="match status" value="1"/>
</dbReference>
<evidence type="ECO:0000313" key="2">
    <source>
        <dbReference type="EMBL" id="MBF6025873.1"/>
    </source>
</evidence>
<dbReference type="InterPro" id="IPR001173">
    <property type="entry name" value="Glyco_trans_2-like"/>
</dbReference>
<dbReference type="CDD" id="cd00761">
    <property type="entry name" value="Glyco_tranf_GTA_type"/>
    <property type="match status" value="1"/>
</dbReference>
<accession>A0ABS0BA37</accession>
<dbReference type="Proteomes" id="UP001429984">
    <property type="component" value="Unassembled WGS sequence"/>
</dbReference>
<dbReference type="PANTHER" id="PTHR43685">
    <property type="entry name" value="GLYCOSYLTRANSFERASE"/>
    <property type="match status" value="1"/>
</dbReference>
<evidence type="ECO:0000313" key="3">
    <source>
        <dbReference type="Proteomes" id="UP001429984"/>
    </source>
</evidence>
<dbReference type="SUPFAM" id="SSF53448">
    <property type="entry name" value="Nucleotide-diphospho-sugar transferases"/>
    <property type="match status" value="1"/>
</dbReference>
<comment type="caution">
    <text evidence="2">The sequence shown here is derived from an EMBL/GenBank/DDBJ whole genome shotgun (WGS) entry which is preliminary data.</text>
</comment>
<dbReference type="InterPro" id="IPR050834">
    <property type="entry name" value="Glycosyltransf_2"/>
</dbReference>
<dbReference type="InterPro" id="IPR029044">
    <property type="entry name" value="Nucleotide-diphossugar_trans"/>
</dbReference>
<proteinExistence type="predicted"/>
<name>A0ABS0BA37_9GAMM</name>
<dbReference type="Pfam" id="PF00535">
    <property type="entry name" value="Glycos_transf_2"/>
    <property type="match status" value="1"/>
</dbReference>
<gene>
    <name evidence="2" type="ORF">IU514_17730</name>
</gene>
<dbReference type="RefSeq" id="WP_194932478.1">
    <property type="nucleotide sequence ID" value="NZ_JADLZT010000012.1"/>
</dbReference>
<dbReference type="EMBL" id="JADLZT010000012">
    <property type="protein sequence ID" value="MBF6025873.1"/>
    <property type="molecule type" value="Genomic_DNA"/>
</dbReference>
<feature type="domain" description="Glycosyltransferase 2-like" evidence="1">
    <location>
        <begin position="6"/>
        <end position="134"/>
    </location>
</feature>
<keyword evidence="3" id="KW-1185">Reference proteome</keyword>
<protein>
    <submittedName>
        <fullName evidence="2">Glycosyltransferase family 2 protein</fullName>
    </submittedName>
</protein>
<reference evidence="2 3" key="1">
    <citation type="submission" date="2020-11" db="EMBL/GenBank/DDBJ databases">
        <title>Draft Genome Sequence and Secondary Metabolite Biosynthetic Potential of the Lysobacter niastensis Type strain DSM 18481.</title>
        <authorList>
            <person name="Turrini P."/>
            <person name="Artuso I."/>
            <person name="Tescari M."/>
            <person name="Lugli G.A."/>
            <person name="Frangipani E."/>
            <person name="Ventura M."/>
            <person name="Visca P."/>
        </authorList>
    </citation>
    <scope>NUCLEOTIDE SEQUENCE [LARGE SCALE GENOMIC DNA]</scope>
    <source>
        <strain evidence="2 3">DSM 18481</strain>
    </source>
</reference>
<evidence type="ECO:0000259" key="1">
    <source>
        <dbReference type="Pfam" id="PF00535"/>
    </source>
</evidence>
<organism evidence="2 3">
    <name type="scientific">Lysobacter niastensis</name>
    <dbReference type="NCBI Taxonomy" id="380629"/>
    <lineage>
        <taxon>Bacteria</taxon>
        <taxon>Pseudomonadati</taxon>
        <taxon>Pseudomonadota</taxon>
        <taxon>Gammaproteobacteria</taxon>
        <taxon>Lysobacterales</taxon>
        <taxon>Lysobacteraceae</taxon>
        <taxon>Lysobacter</taxon>
    </lineage>
</organism>
<dbReference type="PANTHER" id="PTHR43685:SF2">
    <property type="entry name" value="GLYCOSYLTRANSFERASE 2-LIKE DOMAIN-CONTAINING PROTEIN"/>
    <property type="match status" value="1"/>
</dbReference>
<sequence>MSVELSICIPTLNRAAFIVETLDSIVSQLTPGVEIVIVDGGSTDGSDQVVAPYVERFPNQIRYVRKGEGTKASNAGFDRDCNHAVELAAGTHCWLMTDDDVLNPGAVSRVLAAVREGHDLAIVSCEVRDLHLREQLVRARPGFAKDRLYAAAEWDDFFRDVIVHLTFVGAVVVRRSLWLERNPGDYFGSGFVHVGVLFRRPIAGTAVVLAEPLIVIRNGNGQWNARAFDIFMLRWPQLLWSFEGVSDEAKRAVTPREPWRLLRVLLLQRAFGRYSMREYDALHERFGSAWKRAAAHSIARLPLGLLYWPARLYGHFKHADPRYFIDTLDEAMRFSAARRRTTS</sequence>